<evidence type="ECO:0000313" key="7">
    <source>
        <dbReference type="Proteomes" id="UP000247465"/>
    </source>
</evidence>
<evidence type="ECO:0000256" key="2">
    <source>
        <dbReference type="ARBA" id="ARBA00022603"/>
    </source>
</evidence>
<dbReference type="KEGG" id="mtar:DF168_01388"/>
<keyword evidence="1 5" id="KW-0474">Menaquinone biosynthesis</keyword>
<evidence type="ECO:0000256" key="4">
    <source>
        <dbReference type="ARBA" id="ARBA00022691"/>
    </source>
</evidence>
<keyword evidence="3 5" id="KW-0808">Transferase</keyword>
<dbReference type="GO" id="GO:0043770">
    <property type="term" value="F:demethylmenaquinone methyltransferase activity"/>
    <property type="evidence" value="ECO:0007669"/>
    <property type="project" value="UniProtKB-UniRule"/>
</dbReference>
<keyword evidence="6" id="KW-0830">Ubiquinone</keyword>
<keyword evidence="2 5" id="KW-0489">Methyltransferase</keyword>
<feature type="binding site" evidence="5">
    <location>
        <begin position="116"/>
        <end position="117"/>
    </location>
    <ligand>
        <name>S-adenosyl-L-methionine</name>
        <dbReference type="ChEBI" id="CHEBI:59789"/>
    </ligand>
</feature>
<dbReference type="InterPro" id="IPR029063">
    <property type="entry name" value="SAM-dependent_MTases_sf"/>
</dbReference>
<dbReference type="Pfam" id="PF01209">
    <property type="entry name" value="Ubie_methyltran"/>
    <property type="match status" value="1"/>
</dbReference>
<dbReference type="InterPro" id="IPR023576">
    <property type="entry name" value="UbiE/COQ5_MeTrFase_CS"/>
</dbReference>
<sequence>MILAKDFHHNPDSDRINEIFSDIADRYDLTNHVLSMGLDFYWRSILSKMVQSRNPQTLLDLATGSGDVAIALARRLGRPVHITGMDFCSPMLQIAQKKFERRRKPGWAQLEFRLGDCLEIPCPDNSYEAISIAFGYRNLKDRKQGLSEMKRVLKSPGGTLFILDFSQPDKWFRPLYFTYLNFLLPKIATLITGRSDAYLYLADSISNFPDKESLRQEILQAGFSHVGACGLSLSTVAIHTAVL</sequence>
<feature type="binding site" evidence="5">
    <location>
        <position position="86"/>
    </location>
    <ligand>
        <name>S-adenosyl-L-methionine</name>
        <dbReference type="ChEBI" id="CHEBI:59789"/>
    </ligand>
</feature>
<dbReference type="PANTHER" id="PTHR43591">
    <property type="entry name" value="METHYLTRANSFERASE"/>
    <property type="match status" value="1"/>
</dbReference>
<dbReference type="NCBIfam" id="TIGR01934">
    <property type="entry name" value="MenG_MenH_UbiE"/>
    <property type="match status" value="1"/>
</dbReference>
<dbReference type="PROSITE" id="PS51608">
    <property type="entry name" value="SAM_MT_UBIE"/>
    <property type="match status" value="1"/>
</dbReference>
<dbReference type="NCBIfam" id="NF001244">
    <property type="entry name" value="PRK00216.1-5"/>
    <property type="match status" value="1"/>
</dbReference>
<dbReference type="Proteomes" id="UP000247465">
    <property type="component" value="Chromosome"/>
</dbReference>
<dbReference type="CDD" id="cd02440">
    <property type="entry name" value="AdoMet_MTases"/>
    <property type="match status" value="1"/>
</dbReference>
<dbReference type="AlphaFoldDB" id="A0A2Z4AGH4"/>
<feature type="binding site" evidence="5">
    <location>
        <position position="65"/>
    </location>
    <ligand>
        <name>S-adenosyl-L-methionine</name>
        <dbReference type="ChEBI" id="CHEBI:59789"/>
    </ligand>
</feature>
<protein>
    <recommendedName>
        <fullName evidence="5">Demethylmenaquinone methyltransferase</fullName>
        <ecNumber evidence="5">2.1.1.163</ecNumber>
    </recommendedName>
</protein>
<evidence type="ECO:0000313" key="6">
    <source>
        <dbReference type="EMBL" id="AWT60186.1"/>
    </source>
</evidence>
<evidence type="ECO:0000256" key="5">
    <source>
        <dbReference type="HAMAP-Rule" id="MF_01813"/>
    </source>
</evidence>
<evidence type="ECO:0000256" key="1">
    <source>
        <dbReference type="ARBA" id="ARBA00022428"/>
    </source>
</evidence>
<comment type="caution">
    <text evidence="5">Lacks conserved residue(s) required for the propagation of feature annotation.</text>
</comment>
<dbReference type="InterPro" id="IPR004033">
    <property type="entry name" value="UbiE/COQ5_MeTrFase"/>
</dbReference>
<comment type="function">
    <text evidence="5">Methyltransferase required for the conversion of demethylmenaquinol (DMKH2) to menaquinol (MKH2).</text>
</comment>
<dbReference type="PANTHER" id="PTHR43591:SF24">
    <property type="entry name" value="2-METHOXY-6-POLYPRENYL-1,4-BENZOQUINOL METHYLASE, MITOCHONDRIAL"/>
    <property type="match status" value="1"/>
</dbReference>
<dbReference type="EC" id="2.1.1.163" evidence="5"/>
<dbReference type="SUPFAM" id="SSF53335">
    <property type="entry name" value="S-adenosyl-L-methionine-dependent methyltransferases"/>
    <property type="match status" value="1"/>
</dbReference>
<gene>
    <name evidence="6" type="primary">ubiE</name>
    <name evidence="5" type="synonym">menG</name>
    <name evidence="6" type="ORF">DF168_01388</name>
</gene>
<comment type="pathway">
    <text evidence="5">Quinol/quinone metabolism; menaquinone biosynthesis; menaquinol from 1,4-dihydroxy-2-naphthoate: step 2/2.</text>
</comment>
<dbReference type="PROSITE" id="PS01183">
    <property type="entry name" value="UBIE_1"/>
    <property type="match status" value="1"/>
</dbReference>
<dbReference type="UniPathway" id="UPA00079">
    <property type="reaction ID" value="UER00169"/>
</dbReference>
<comment type="catalytic activity">
    <reaction evidence="5">
        <text>a 2-demethylmenaquinol + S-adenosyl-L-methionine = a menaquinol + S-adenosyl-L-homocysteine + H(+)</text>
        <dbReference type="Rhea" id="RHEA:42640"/>
        <dbReference type="Rhea" id="RHEA-COMP:9539"/>
        <dbReference type="Rhea" id="RHEA-COMP:9563"/>
        <dbReference type="ChEBI" id="CHEBI:15378"/>
        <dbReference type="ChEBI" id="CHEBI:18151"/>
        <dbReference type="ChEBI" id="CHEBI:55437"/>
        <dbReference type="ChEBI" id="CHEBI:57856"/>
        <dbReference type="ChEBI" id="CHEBI:59789"/>
        <dbReference type="EC" id="2.1.1.163"/>
    </reaction>
</comment>
<proteinExistence type="inferred from homology"/>
<dbReference type="HAMAP" id="MF_01813">
    <property type="entry name" value="MenG_UbiE_methyltr"/>
    <property type="match status" value="1"/>
</dbReference>
<dbReference type="EMBL" id="CP029803">
    <property type="protein sequence ID" value="AWT60186.1"/>
    <property type="molecule type" value="Genomic_DNA"/>
</dbReference>
<comment type="similarity">
    <text evidence="5">Belongs to the class I-like SAM-binding methyltransferase superfamily. MenG/UbiE family.</text>
</comment>
<accession>A0A2Z4AGH4</accession>
<evidence type="ECO:0000256" key="3">
    <source>
        <dbReference type="ARBA" id="ARBA00022679"/>
    </source>
</evidence>
<dbReference type="GO" id="GO:0032259">
    <property type="term" value="P:methylation"/>
    <property type="evidence" value="ECO:0007669"/>
    <property type="project" value="UniProtKB-KW"/>
</dbReference>
<reference evidence="6 7" key="1">
    <citation type="submission" date="2018-06" db="EMBL/GenBank/DDBJ databases">
        <title>Draft Genome Sequence of a Novel Marine Bacterium Related to the Verrucomicrobia.</title>
        <authorList>
            <person name="Vosseberg J."/>
            <person name="Martijn J."/>
            <person name="Ettema T.J.G."/>
        </authorList>
    </citation>
    <scope>NUCLEOTIDE SEQUENCE [LARGE SCALE GENOMIC DNA]</scope>
    <source>
        <strain evidence="6">TARA_B100001123</strain>
    </source>
</reference>
<keyword evidence="4 5" id="KW-0949">S-adenosyl-L-methionine</keyword>
<organism evidence="6 7">
    <name type="scientific">Candidatus Moanibacter tarae</name>
    <dbReference type="NCBI Taxonomy" id="2200854"/>
    <lineage>
        <taxon>Bacteria</taxon>
        <taxon>Pseudomonadati</taxon>
        <taxon>Verrucomicrobiota</taxon>
        <taxon>Opitutia</taxon>
        <taxon>Puniceicoccales</taxon>
        <taxon>Puniceicoccales incertae sedis</taxon>
        <taxon>Candidatus Moanibacter</taxon>
    </lineage>
</organism>
<name>A0A2Z4AGH4_9BACT</name>
<dbReference type="GO" id="GO:0009234">
    <property type="term" value="P:menaquinone biosynthetic process"/>
    <property type="evidence" value="ECO:0007669"/>
    <property type="project" value="UniProtKB-UniRule"/>
</dbReference>
<dbReference type="Gene3D" id="3.40.50.150">
    <property type="entry name" value="Vaccinia Virus protein VP39"/>
    <property type="match status" value="1"/>
</dbReference>